<evidence type="ECO:0000313" key="2">
    <source>
        <dbReference type="EMBL" id="GBB99037.1"/>
    </source>
</evidence>
<dbReference type="OrthoDB" id="2311520at2759"/>
<gene>
    <name evidence="3" type="ORF">RCL2_001960600</name>
    <name evidence="2" type="ORF">RclHR1_00340028</name>
</gene>
<dbReference type="EMBL" id="BEXD01002668">
    <property type="protein sequence ID" value="GBB99037.1"/>
    <property type="molecule type" value="Genomic_DNA"/>
</dbReference>
<accession>A0A2Z6R9H8</accession>
<dbReference type="AlphaFoldDB" id="A0A2Z6R9H8"/>
<sequence>MIKKSSQLPLQIKTTSFYSSSLNNFSPQSPRQNQVHQSPLSYTPLEDNNSSPNPNKRPTFPSIFSFSRSNSRVKRHRSEIYQEKDEYTNGCFGYFRTSGSKIKYKVNDFWKRIRVNYERKFSKKKRHCEHY</sequence>
<proteinExistence type="predicted"/>
<evidence type="ECO:0000313" key="4">
    <source>
        <dbReference type="Proteomes" id="UP000247702"/>
    </source>
</evidence>
<feature type="region of interest" description="Disordered" evidence="1">
    <location>
        <begin position="21"/>
        <end position="70"/>
    </location>
</feature>
<organism evidence="2 4">
    <name type="scientific">Rhizophagus clarus</name>
    <dbReference type="NCBI Taxonomy" id="94130"/>
    <lineage>
        <taxon>Eukaryota</taxon>
        <taxon>Fungi</taxon>
        <taxon>Fungi incertae sedis</taxon>
        <taxon>Mucoromycota</taxon>
        <taxon>Glomeromycotina</taxon>
        <taxon>Glomeromycetes</taxon>
        <taxon>Glomerales</taxon>
        <taxon>Glomeraceae</taxon>
        <taxon>Rhizophagus</taxon>
    </lineage>
</organism>
<protein>
    <submittedName>
        <fullName evidence="2">Uncharacterized protein</fullName>
    </submittedName>
</protein>
<dbReference type="Proteomes" id="UP000615446">
    <property type="component" value="Unassembled WGS sequence"/>
</dbReference>
<keyword evidence="4" id="KW-1185">Reference proteome</keyword>
<dbReference type="EMBL" id="BLAL01000218">
    <property type="protein sequence ID" value="GES92848.1"/>
    <property type="molecule type" value="Genomic_DNA"/>
</dbReference>
<name>A0A2Z6R9H8_9GLOM</name>
<reference evidence="3" key="2">
    <citation type="submission" date="2019-10" db="EMBL/GenBank/DDBJ databases">
        <title>Conservation and host-specific expression of non-tandemly repeated heterogenous ribosome RNA gene in arbuscular mycorrhizal fungi.</title>
        <authorList>
            <person name="Maeda T."/>
            <person name="Kobayashi Y."/>
            <person name="Nakagawa T."/>
            <person name="Ezawa T."/>
            <person name="Yamaguchi K."/>
            <person name="Bino T."/>
            <person name="Nishimoto Y."/>
            <person name="Shigenobu S."/>
            <person name="Kawaguchi M."/>
        </authorList>
    </citation>
    <scope>NUCLEOTIDE SEQUENCE</scope>
    <source>
        <strain evidence="3">HR1</strain>
    </source>
</reference>
<comment type="caution">
    <text evidence="2">The sequence shown here is derived from an EMBL/GenBank/DDBJ whole genome shotgun (WGS) entry which is preliminary data.</text>
</comment>
<dbReference type="Proteomes" id="UP000247702">
    <property type="component" value="Unassembled WGS sequence"/>
</dbReference>
<reference evidence="2 4" key="1">
    <citation type="submission" date="2017-11" db="EMBL/GenBank/DDBJ databases">
        <title>The genome of Rhizophagus clarus HR1 reveals common genetic basis of auxotrophy among arbuscular mycorrhizal fungi.</title>
        <authorList>
            <person name="Kobayashi Y."/>
        </authorList>
    </citation>
    <scope>NUCLEOTIDE SEQUENCE [LARGE SCALE GENOMIC DNA]</scope>
    <source>
        <strain evidence="2 4">HR1</strain>
    </source>
</reference>
<evidence type="ECO:0000256" key="1">
    <source>
        <dbReference type="SAM" id="MobiDB-lite"/>
    </source>
</evidence>
<evidence type="ECO:0000313" key="3">
    <source>
        <dbReference type="EMBL" id="GES92848.1"/>
    </source>
</evidence>